<protein>
    <recommendedName>
        <fullName evidence="2">TIGR04255 family protein</fullName>
    </recommendedName>
</protein>
<evidence type="ECO:0008006" key="2">
    <source>
        <dbReference type="Google" id="ProtNLM"/>
    </source>
</evidence>
<organism evidence="1">
    <name type="scientific">Bradyrhizobium sp. LLZ17</name>
    <dbReference type="NCBI Taxonomy" id="3239388"/>
    <lineage>
        <taxon>Bacteria</taxon>
        <taxon>Pseudomonadati</taxon>
        <taxon>Pseudomonadota</taxon>
        <taxon>Alphaproteobacteria</taxon>
        <taxon>Hyphomicrobiales</taxon>
        <taxon>Nitrobacteraceae</taxon>
        <taxon>Bradyrhizobium</taxon>
    </lineage>
</organism>
<evidence type="ECO:0000313" key="1">
    <source>
        <dbReference type="EMBL" id="XDV58777.1"/>
    </source>
</evidence>
<gene>
    <name evidence="1" type="ORF">AB8Z38_04605</name>
</gene>
<proteinExistence type="predicted"/>
<name>A0AB39XR62_9BRAD</name>
<reference evidence="1" key="1">
    <citation type="submission" date="2024-08" db="EMBL/GenBank/DDBJ databases">
        <authorList>
            <person name="Chaddad Z."/>
            <person name="Lamrabet M."/>
            <person name="Bouhnik O."/>
            <person name="Alami S."/>
            <person name="Wipf D."/>
            <person name="Courty P.E."/>
            <person name="Missbah El Idrissi M."/>
        </authorList>
    </citation>
    <scope>NUCLEOTIDE SEQUENCE</scope>
    <source>
        <strain evidence="1">LLZ17</strain>
    </source>
</reference>
<dbReference type="RefSeq" id="WP_369723318.1">
    <property type="nucleotide sequence ID" value="NZ_CP165734.1"/>
</dbReference>
<accession>A0AB39XR62</accession>
<sequence length="279" mass="30946">MSFRPANEQHAIQVAAFAIGLNKPVAWNSVEALIKGPAEWRRSLPAMDLTHVVDVQVNPQSGAPVNRVFRGVEFSHKRPDGSAEWQLSVVGPELKVETTAYTRWNDVWAKAGDILINAAGLIGISEMNNDLRVASLTMVFSDVFFTSDAEPDFGELFSRSCDLLPPAIFQRGPVWHAYTGWFEERPEGNVLNQLNIDVRKGLPEGTLGAMPGDQIAVTVQHNQIYRPGAVLTLQPEEGLNAIENLLLQEIPLMHTYNKYLIRQLLVSGIQNLININVDN</sequence>
<dbReference type="AlphaFoldDB" id="A0AB39XR62"/>
<dbReference type="EMBL" id="CP165734">
    <property type="protein sequence ID" value="XDV58777.1"/>
    <property type="molecule type" value="Genomic_DNA"/>
</dbReference>